<name>A0A319E5R5_ASPSB</name>
<dbReference type="EMBL" id="KZ826358">
    <property type="protein sequence ID" value="PYI05456.1"/>
    <property type="molecule type" value="Genomic_DNA"/>
</dbReference>
<dbReference type="Proteomes" id="UP000248423">
    <property type="component" value="Unassembled WGS sequence"/>
</dbReference>
<proteinExistence type="predicted"/>
<organism evidence="1 2">
    <name type="scientific">Aspergillus sclerotiicarbonarius (strain CBS 121057 / IBT 28362)</name>
    <dbReference type="NCBI Taxonomy" id="1448318"/>
    <lineage>
        <taxon>Eukaryota</taxon>
        <taxon>Fungi</taxon>
        <taxon>Dikarya</taxon>
        <taxon>Ascomycota</taxon>
        <taxon>Pezizomycotina</taxon>
        <taxon>Eurotiomycetes</taxon>
        <taxon>Eurotiomycetidae</taxon>
        <taxon>Eurotiales</taxon>
        <taxon>Aspergillaceae</taxon>
        <taxon>Aspergillus</taxon>
        <taxon>Aspergillus subgen. Circumdati</taxon>
    </lineage>
</organism>
<keyword evidence="2" id="KW-1185">Reference proteome</keyword>
<dbReference type="STRING" id="1448318.A0A319E5R5"/>
<evidence type="ECO:0000313" key="2">
    <source>
        <dbReference type="Proteomes" id="UP000248423"/>
    </source>
</evidence>
<evidence type="ECO:0008006" key="3">
    <source>
        <dbReference type="Google" id="ProtNLM"/>
    </source>
</evidence>
<evidence type="ECO:0000313" key="1">
    <source>
        <dbReference type="EMBL" id="PYI05456.1"/>
    </source>
</evidence>
<dbReference type="VEuPathDB" id="FungiDB:BO78DRAFT_148154"/>
<reference evidence="1 2" key="1">
    <citation type="submission" date="2018-02" db="EMBL/GenBank/DDBJ databases">
        <title>The genomes of Aspergillus section Nigri reveals drivers in fungal speciation.</title>
        <authorList>
            <consortium name="DOE Joint Genome Institute"/>
            <person name="Vesth T.C."/>
            <person name="Nybo J."/>
            <person name="Theobald S."/>
            <person name="Brandl J."/>
            <person name="Frisvad J.C."/>
            <person name="Nielsen K.F."/>
            <person name="Lyhne E.K."/>
            <person name="Kogle M.E."/>
            <person name="Kuo A."/>
            <person name="Riley R."/>
            <person name="Clum A."/>
            <person name="Nolan M."/>
            <person name="Lipzen A."/>
            <person name="Salamov A."/>
            <person name="Henrissat B."/>
            <person name="Wiebenga A."/>
            <person name="De vries R.P."/>
            <person name="Grigoriev I.V."/>
            <person name="Mortensen U.H."/>
            <person name="Andersen M.R."/>
            <person name="Baker S.E."/>
        </authorList>
    </citation>
    <scope>NUCLEOTIDE SEQUENCE [LARGE SCALE GENOMIC DNA]</scope>
    <source>
        <strain evidence="1 2">CBS 121057</strain>
    </source>
</reference>
<dbReference type="OrthoDB" id="10009520at2759"/>
<gene>
    <name evidence="1" type="ORF">BO78DRAFT_148154</name>
</gene>
<accession>A0A319E5R5</accession>
<sequence>MNLLVNKLQRLAIWARDPSPPLLHPYKFRTECVVCSCVYSHKRLYLSPCPNDHYFCRFCLTSFFNCALSTPSHFPHCCGYTITPKQASHFLGPRTCHKIDAQIAKSQEHNPAYCCRCGWYIPQWKRKTPVATCEQCNEGICKTCMSTDYSKKCIKRGGVIGRVVGPGVCGMCFKKTHSGPCADGSDKLLQLANKKKWIRCEGCRSVVEKISGCRVVE</sequence>
<protein>
    <recommendedName>
        <fullName evidence="3">RING-type domain-containing protein</fullName>
    </recommendedName>
</protein>
<dbReference type="AlphaFoldDB" id="A0A319E5R5"/>